<evidence type="ECO:0000313" key="14">
    <source>
        <dbReference type="EMBL" id="CAF0871435.1"/>
    </source>
</evidence>
<dbReference type="CDD" id="cd14752">
    <property type="entry name" value="GH31_N"/>
    <property type="match status" value="1"/>
</dbReference>
<evidence type="ECO:0000313" key="15">
    <source>
        <dbReference type="Proteomes" id="UP000663879"/>
    </source>
</evidence>
<evidence type="ECO:0000256" key="5">
    <source>
        <dbReference type="ARBA" id="ARBA00023157"/>
    </source>
</evidence>
<dbReference type="PANTHER" id="PTHR22762">
    <property type="entry name" value="ALPHA-GLUCOSIDASE"/>
    <property type="match status" value="1"/>
</dbReference>
<dbReference type="Gene3D" id="2.60.40.1180">
    <property type="entry name" value="Golgi alpha-mannosidase II"/>
    <property type="match status" value="2"/>
</dbReference>
<evidence type="ECO:0000256" key="6">
    <source>
        <dbReference type="ARBA" id="ARBA00023180"/>
    </source>
</evidence>
<evidence type="ECO:0000256" key="7">
    <source>
        <dbReference type="ARBA" id="ARBA00023295"/>
    </source>
</evidence>
<reference evidence="14" key="1">
    <citation type="submission" date="2021-02" db="EMBL/GenBank/DDBJ databases">
        <authorList>
            <person name="Nowell W R."/>
        </authorList>
    </citation>
    <scope>NUCLEOTIDE SEQUENCE</scope>
    <source>
        <strain evidence="14">Ploen Becks lab</strain>
    </source>
</reference>
<dbReference type="Pfam" id="PF01055">
    <property type="entry name" value="Glyco_hydro_31_2nd"/>
    <property type="match status" value="1"/>
</dbReference>
<dbReference type="GO" id="GO:0016020">
    <property type="term" value="C:membrane"/>
    <property type="evidence" value="ECO:0007669"/>
    <property type="project" value="UniProtKB-SubCell"/>
</dbReference>
<dbReference type="SUPFAM" id="SSF51445">
    <property type="entry name" value="(Trans)glycosidases"/>
    <property type="match status" value="1"/>
</dbReference>
<evidence type="ECO:0000256" key="4">
    <source>
        <dbReference type="ARBA" id="ARBA00023136"/>
    </source>
</evidence>
<dbReference type="InterPro" id="IPR000519">
    <property type="entry name" value="P_trefoil_dom"/>
</dbReference>
<dbReference type="InterPro" id="IPR017853">
    <property type="entry name" value="GH"/>
</dbReference>
<dbReference type="SUPFAM" id="SSF57492">
    <property type="entry name" value="Trefoil"/>
    <property type="match status" value="1"/>
</dbReference>
<keyword evidence="4 10" id="KW-0472">Membrane</keyword>
<comment type="similarity">
    <text evidence="2 8">Belongs to the glycosyl hydrolase 31 family.</text>
</comment>
<keyword evidence="10" id="KW-1133">Transmembrane helix</keyword>
<accession>A0A813XQD3</accession>
<dbReference type="OrthoDB" id="5839090at2759"/>
<evidence type="ECO:0000256" key="9">
    <source>
        <dbReference type="SAM" id="MobiDB-lite"/>
    </source>
</evidence>
<feature type="domain" description="Glycoside hydrolase family 31 TIM barrel" evidence="12">
    <location>
        <begin position="356"/>
        <end position="757"/>
    </location>
</feature>
<keyword evidence="15" id="KW-1185">Reference proteome</keyword>
<dbReference type="Gene3D" id="2.60.40.1760">
    <property type="entry name" value="glycosyl hydrolase (family 31)"/>
    <property type="match status" value="1"/>
</dbReference>
<dbReference type="Pfam" id="PF21365">
    <property type="entry name" value="Glyco_hydro_31_3rd"/>
    <property type="match status" value="1"/>
</dbReference>
<evidence type="ECO:0000259" key="13">
    <source>
        <dbReference type="Pfam" id="PF21365"/>
    </source>
</evidence>
<dbReference type="InterPro" id="IPR013780">
    <property type="entry name" value="Glyco_hydro_b"/>
</dbReference>
<comment type="caution">
    <text evidence="14">The sequence shown here is derived from an EMBL/GenBank/DDBJ whole genome shotgun (WGS) entry which is preliminary data.</text>
</comment>
<comment type="subcellular location">
    <subcellularLocation>
        <location evidence="1">Membrane</location>
    </subcellularLocation>
</comment>
<name>A0A813XQD3_9BILA</name>
<dbReference type="InterPro" id="IPR011013">
    <property type="entry name" value="Gal_mutarotase_sf_dom"/>
</dbReference>
<dbReference type="GO" id="GO:0005975">
    <property type="term" value="P:carbohydrate metabolic process"/>
    <property type="evidence" value="ECO:0007669"/>
    <property type="project" value="InterPro"/>
</dbReference>
<evidence type="ECO:0000259" key="12">
    <source>
        <dbReference type="Pfam" id="PF01055"/>
    </source>
</evidence>
<dbReference type="Proteomes" id="UP000663879">
    <property type="component" value="Unassembled WGS sequence"/>
</dbReference>
<keyword evidence="6" id="KW-0325">Glycoprotein</keyword>
<dbReference type="SUPFAM" id="SSF74650">
    <property type="entry name" value="Galactose mutarotase-like"/>
    <property type="match status" value="1"/>
</dbReference>
<dbReference type="Gene3D" id="3.20.20.80">
    <property type="entry name" value="Glycosidases"/>
    <property type="match status" value="1"/>
</dbReference>
<gene>
    <name evidence="14" type="ORF">OXX778_LOCUS9951</name>
</gene>
<dbReference type="GO" id="GO:0030246">
    <property type="term" value="F:carbohydrate binding"/>
    <property type="evidence" value="ECO:0007669"/>
    <property type="project" value="InterPro"/>
</dbReference>
<dbReference type="InterPro" id="IPR044913">
    <property type="entry name" value="P_trefoil_dom_sf"/>
</dbReference>
<feature type="transmembrane region" description="Helical" evidence="10">
    <location>
        <begin position="7"/>
        <end position="28"/>
    </location>
</feature>
<feature type="compositionally biased region" description="Low complexity" evidence="9">
    <location>
        <begin position="37"/>
        <end position="51"/>
    </location>
</feature>
<dbReference type="InterPro" id="IPR000322">
    <property type="entry name" value="Glyco_hydro_31_TIM"/>
</dbReference>
<evidence type="ECO:0000256" key="10">
    <source>
        <dbReference type="SAM" id="Phobius"/>
    </source>
</evidence>
<keyword evidence="5" id="KW-1015">Disulfide bond</keyword>
<protein>
    <submittedName>
        <fullName evidence="14">Uncharacterized protein</fullName>
    </submittedName>
</protein>
<feature type="region of interest" description="Disordered" evidence="9">
    <location>
        <begin position="37"/>
        <end position="65"/>
    </location>
</feature>
<evidence type="ECO:0000259" key="11">
    <source>
        <dbReference type="Pfam" id="PF00088"/>
    </source>
</evidence>
<keyword evidence="3 8" id="KW-0378">Hydrolase</keyword>
<dbReference type="GO" id="GO:0004558">
    <property type="term" value="F:alpha-1,4-glucosidase activity"/>
    <property type="evidence" value="ECO:0007669"/>
    <property type="project" value="TreeGrafter"/>
</dbReference>
<evidence type="ECO:0000256" key="3">
    <source>
        <dbReference type="ARBA" id="ARBA00022801"/>
    </source>
</evidence>
<evidence type="ECO:0000256" key="8">
    <source>
        <dbReference type="RuleBase" id="RU361185"/>
    </source>
</evidence>
<dbReference type="CDD" id="cd06602">
    <property type="entry name" value="GH31_MGAM_SI_GAA"/>
    <property type="match status" value="1"/>
</dbReference>
<sequence>MSRNRNIIIGVVGLAVVIAIVVPIAVVYSRPKKDESTTISTTISTTSQTTTNNLPTKRPYNPDALSDEDKSRIDCFLESQSKYETLTRYQCEEVRGCIYKPSEYQRVPDCFFNRTKLGYEFVSSQNQVNKDIIRLKKSTLVKSPYLEEIKNLKLTVEYLNNNIIHLKIVDEDDDTRYEVPYKLNQLPFIDSKENSLAKFEYSVDSESKLFTFKILRKSTGEAIFDTSMGAFVFNNQFLQISTKLPSKYVYGFGENNHESLSHDLEYRSWGMFARDHAPGWGDNLNNYGFQPVYYGVENSTKSHLVMFYTSNAMEYLFTPTPSLTMRTIGGIFDMYFVVENLPEDVFKAYHNLIGLPSLPPYWSFGFQISRWGYDNLQDVKDVVARTKNIKLPQDVQYIDIEYMIGYRILTLNQDNFTHLADFQKDLERNGTKLVLIVDPGLVMERNNSLYVSGLDQDIFVKWPKNLQPYDRDNLGNDEMISWCWPNGKLVYPDYLNNKTHDWWYEVINEFVNNPVNGTNMNGMWIDMNEPSSFETNELKPWNWLYPVDDQDRYPFFSLKCPVNKLDDPPYRTKSAFAFDSENQLVKKSRLSQKTLCMVAMHKYEDKPYFHYDVHNLYAHSQAIATHNAFKRIKQGKRPFVLTRSNFIGTGKYAAHWLGDNDATWKHMKMSITGLIEYNIFGIPMIGADICGFFISIQDAEMCTRWLQLGAFYTFSRNHNANNQLPKDPAVFNNKTLEDSTRNVMNLRYEILPYIYTLMYHTNVNGGTAIKALFFEFPQDLNTYSIDEQFLLGHILVSPVLKSGHTSVRAYFPKPSLWYDLRNGSEIQNGWNNLSAPLDYINVHLRGGAIIPTQKLGDCLNTVCSRGNPFGLIVALDENKKSSGKLFWDDGESDINDSNYYHASFIFDNKVLELKVEKSYSQVNELYFERIKFYGYSENFTSIKLDNNVIASKDIRKIGKVVIIESQKISLKENHQVEFI</sequence>
<feature type="domain" description="P-type" evidence="11">
    <location>
        <begin position="69"/>
        <end position="112"/>
    </location>
</feature>
<dbReference type="Gene3D" id="4.10.110.10">
    <property type="entry name" value="Spasmolytic Protein, domain 1"/>
    <property type="match status" value="1"/>
</dbReference>
<dbReference type="SUPFAM" id="SSF51011">
    <property type="entry name" value="Glycosyl hydrolase domain"/>
    <property type="match status" value="1"/>
</dbReference>
<evidence type="ECO:0000256" key="1">
    <source>
        <dbReference type="ARBA" id="ARBA00004370"/>
    </source>
</evidence>
<dbReference type="Pfam" id="PF00088">
    <property type="entry name" value="Trefoil"/>
    <property type="match status" value="1"/>
</dbReference>
<dbReference type="PANTHER" id="PTHR22762:SF133">
    <property type="entry name" value="P-TYPE DOMAIN-CONTAINING PROTEIN"/>
    <property type="match status" value="1"/>
</dbReference>
<dbReference type="PROSITE" id="PS00129">
    <property type="entry name" value="GLYCOSYL_HYDROL_F31_1"/>
    <property type="match status" value="1"/>
</dbReference>
<dbReference type="InterPro" id="IPR030458">
    <property type="entry name" value="Glyco_hydro_31_AS"/>
</dbReference>
<organism evidence="14 15">
    <name type="scientific">Brachionus calyciflorus</name>
    <dbReference type="NCBI Taxonomy" id="104777"/>
    <lineage>
        <taxon>Eukaryota</taxon>
        <taxon>Metazoa</taxon>
        <taxon>Spiralia</taxon>
        <taxon>Gnathifera</taxon>
        <taxon>Rotifera</taxon>
        <taxon>Eurotatoria</taxon>
        <taxon>Monogononta</taxon>
        <taxon>Pseudotrocha</taxon>
        <taxon>Ploima</taxon>
        <taxon>Brachionidae</taxon>
        <taxon>Brachionus</taxon>
    </lineage>
</organism>
<evidence type="ECO:0000256" key="2">
    <source>
        <dbReference type="ARBA" id="ARBA00007806"/>
    </source>
</evidence>
<feature type="domain" description="Glycosyl hydrolase family 31 C-terminal" evidence="13">
    <location>
        <begin position="766"/>
        <end position="850"/>
    </location>
</feature>
<dbReference type="AlphaFoldDB" id="A0A813XQD3"/>
<dbReference type="InterPro" id="IPR048395">
    <property type="entry name" value="Glyco_hydro_31_C"/>
</dbReference>
<keyword evidence="10" id="KW-0812">Transmembrane</keyword>
<dbReference type="EMBL" id="CAJNOC010001521">
    <property type="protein sequence ID" value="CAF0871435.1"/>
    <property type="molecule type" value="Genomic_DNA"/>
</dbReference>
<keyword evidence="7 8" id="KW-0326">Glycosidase</keyword>
<proteinExistence type="inferred from homology"/>